<dbReference type="OrthoDB" id="3065006at2759"/>
<dbReference type="EMBL" id="JACGCI010000047">
    <property type="protein sequence ID" value="KAF6751854.1"/>
    <property type="molecule type" value="Genomic_DNA"/>
</dbReference>
<dbReference type="AlphaFoldDB" id="A0A8H6HRI7"/>
<proteinExistence type="predicted"/>
<gene>
    <name evidence="1" type="ORF">DFP72DRAFT_815986</name>
</gene>
<protein>
    <submittedName>
        <fullName evidence="1">Uncharacterized protein</fullName>
    </submittedName>
</protein>
<reference evidence="1 2" key="1">
    <citation type="submission" date="2020-07" db="EMBL/GenBank/DDBJ databases">
        <title>Comparative genomics of pyrophilous fungi reveals a link between fire events and developmental genes.</title>
        <authorList>
            <consortium name="DOE Joint Genome Institute"/>
            <person name="Steindorff A.S."/>
            <person name="Carver A."/>
            <person name="Calhoun S."/>
            <person name="Stillman K."/>
            <person name="Liu H."/>
            <person name="Lipzen A."/>
            <person name="Pangilinan J."/>
            <person name="Labutti K."/>
            <person name="Bruns T.D."/>
            <person name="Grigoriev I.V."/>
        </authorList>
    </citation>
    <scope>NUCLEOTIDE SEQUENCE [LARGE SCALE GENOMIC DNA]</scope>
    <source>
        <strain evidence="1 2">CBS 144469</strain>
    </source>
</reference>
<accession>A0A8H6HRI7</accession>
<comment type="caution">
    <text evidence="1">The sequence shown here is derived from an EMBL/GenBank/DDBJ whole genome shotgun (WGS) entry which is preliminary data.</text>
</comment>
<organism evidence="1 2">
    <name type="scientific">Ephemerocybe angulata</name>
    <dbReference type="NCBI Taxonomy" id="980116"/>
    <lineage>
        <taxon>Eukaryota</taxon>
        <taxon>Fungi</taxon>
        <taxon>Dikarya</taxon>
        <taxon>Basidiomycota</taxon>
        <taxon>Agaricomycotina</taxon>
        <taxon>Agaricomycetes</taxon>
        <taxon>Agaricomycetidae</taxon>
        <taxon>Agaricales</taxon>
        <taxon>Agaricineae</taxon>
        <taxon>Psathyrellaceae</taxon>
        <taxon>Ephemerocybe</taxon>
    </lineage>
</organism>
<evidence type="ECO:0000313" key="2">
    <source>
        <dbReference type="Proteomes" id="UP000521943"/>
    </source>
</evidence>
<name>A0A8H6HRI7_9AGAR</name>
<sequence length="335" mass="38316">SYLGFLVTSSGSSGPLRKHYYVKAQKAKRITGTMRGVEKLAGLLPIPCARKLYMALVDPHLTHGADVMVDHVEKARREQEKEQEQYLRRILGVGSRCRKCILFTETGLIPLQVRCLSLTVRNILYLLRNPALLASTAYRELVSLDFTGHHPGGLLSVERMEGLLEEINGGVGRWLQGLVDASTDLYFIQGRREPDARGELVVAAPVALRQYLRIPHPGYRRALTRILLGEHKYAVRRRRWGQARDRCLCRFCGRVTETVEHLWLVCGRSEALNADRRRFMVDVWKAASLEERAELQSLNDDARTQLKVILSSRRWVTISARFACEIERLLKDWEE</sequence>
<evidence type="ECO:0000313" key="1">
    <source>
        <dbReference type="EMBL" id="KAF6751854.1"/>
    </source>
</evidence>
<dbReference type="Proteomes" id="UP000521943">
    <property type="component" value="Unassembled WGS sequence"/>
</dbReference>
<keyword evidence="2" id="KW-1185">Reference proteome</keyword>
<feature type="non-terminal residue" evidence="1">
    <location>
        <position position="335"/>
    </location>
</feature>